<dbReference type="Proteomes" id="UP000295438">
    <property type="component" value="Unassembled WGS sequence"/>
</dbReference>
<dbReference type="Gene3D" id="2.60.40.3140">
    <property type="match status" value="1"/>
</dbReference>
<evidence type="ECO:0000259" key="1">
    <source>
        <dbReference type="Pfam" id="PF12969"/>
    </source>
</evidence>
<accession>A0A4V3AQW9</accession>
<organism evidence="2 3">
    <name type="scientific">Algoriphagus formosus</name>
    <dbReference type="NCBI Taxonomy" id="2007308"/>
    <lineage>
        <taxon>Bacteria</taxon>
        <taxon>Pseudomonadati</taxon>
        <taxon>Bacteroidota</taxon>
        <taxon>Cytophagia</taxon>
        <taxon>Cytophagales</taxon>
        <taxon>Cyclobacteriaceae</taxon>
        <taxon>Algoriphagus</taxon>
    </lineage>
</organism>
<protein>
    <submittedName>
        <fullName evidence="2">DUF3857 domain-containing protein</fullName>
    </submittedName>
</protein>
<name>A0A4V3AQW9_9BACT</name>
<keyword evidence="3" id="KW-1185">Reference proteome</keyword>
<dbReference type="Gene3D" id="2.60.120.1130">
    <property type="match status" value="1"/>
</dbReference>
<reference evidence="2 3" key="1">
    <citation type="submission" date="2019-03" db="EMBL/GenBank/DDBJ databases">
        <title>Algoriphagus aquimaris sp. nov., isolated form marine sediment in Pohang, Korea.</title>
        <authorList>
            <person name="Kim J."/>
            <person name="Yoon S.-H."/>
            <person name="Lee S.-S."/>
        </authorList>
    </citation>
    <scope>NUCLEOTIDE SEQUENCE [LARGE SCALE GENOMIC DNA]</scope>
    <source>
        <strain evidence="2 3">F21</strain>
    </source>
</reference>
<dbReference type="EMBL" id="SMUW01000034">
    <property type="protein sequence ID" value="TDK44337.1"/>
    <property type="molecule type" value="Genomic_DNA"/>
</dbReference>
<gene>
    <name evidence="2" type="ORF">E1898_11750</name>
</gene>
<dbReference type="InterPro" id="IPR024618">
    <property type="entry name" value="DUF3857"/>
</dbReference>
<dbReference type="Pfam" id="PF12969">
    <property type="entry name" value="DUF3857"/>
    <property type="match status" value="1"/>
</dbReference>
<proteinExistence type="predicted"/>
<evidence type="ECO:0000313" key="3">
    <source>
        <dbReference type="Proteomes" id="UP000295438"/>
    </source>
</evidence>
<evidence type="ECO:0000313" key="2">
    <source>
        <dbReference type="EMBL" id="TDK44337.1"/>
    </source>
</evidence>
<comment type="caution">
    <text evidence="2">The sequence shown here is derived from an EMBL/GenBank/DDBJ whole genome shotgun (WGS) entry which is preliminary data.</text>
</comment>
<dbReference type="AlphaFoldDB" id="A0A4V3AQW9"/>
<feature type="domain" description="DUF3857" evidence="1">
    <location>
        <begin position="96"/>
        <end position="253"/>
    </location>
</feature>
<sequence length="661" mass="77246">MWKLKVLYGVYCYQDERTNCFQKSRRSLKFKFRLVTLFLVLNWAGHAQSLFGEYSEFEEELDSVFFQPEAQVVCLFETGQTYPLIKEGEGWVIGLVTEYHFRYKILGDNPDNFGNITIPFLLAGEMKIEQILDLKATVSYLDGEERKKLDLGEEHIFRSDHENGWSDYRIVFPQVKKGSILEWKYVKVDREYYLLEGWEFQGSYPRIKSQYTFKVPDYLRYQLVTQGTPVRENLQISPSKDNFFWQLENVPAFQMEPYISNPLDYVYRVEGFLFQDGTQFQPIVYSTWEELGTQIQSIPAFESYFKGNSMKKLGIKDVLYGTDNFQTAENIYRFVKDKFKVEPSVYPLPSQDAKSLVKKGIGNHLDIHLTLLNLLQEHGLSSDLVLINQKGENRTDLIPSPFLNQFSNSLIRLEIKDSTIWLDATDPYLTFGMIPPKKLVPQGFLIRNDESKLVPIDLQHQSGISQQIRLEKDSLGNWAYRIDSKLEGLSVLTLRDQLANPSPELEDLEDEYYDVSLEDRFQEEELIISRAKKPAFKADEELVILTPFKESIFYENPFLEPRRVYPIDFEYPFYQRFQFEMEVPEGFELDEFPPSVKFATSNQELTYEMKSEVNEGSIRLNGVLKINVKKFSPRAYTDLKSFAEKVSESVQFPVILKKKVD</sequence>
<dbReference type="Gene3D" id="3.10.620.30">
    <property type="match status" value="1"/>
</dbReference>